<feature type="region of interest" description="Disordered" evidence="1">
    <location>
        <begin position="60"/>
        <end position="79"/>
    </location>
</feature>
<dbReference type="Proteomes" id="UP000464620">
    <property type="component" value="Chromosome B09"/>
</dbReference>
<gene>
    <name evidence="2" type="ORF">DS421_19g646070</name>
</gene>
<dbReference type="AlphaFoldDB" id="A0A6B9V5D5"/>
<proteinExistence type="predicted"/>
<dbReference type="EMBL" id="CP031001">
    <property type="protein sequence ID" value="QHN76683.1"/>
    <property type="molecule type" value="Genomic_DNA"/>
</dbReference>
<protein>
    <submittedName>
        <fullName evidence="2">Uncharacterized protein</fullName>
    </submittedName>
</protein>
<accession>A0A6B9V5D5</accession>
<evidence type="ECO:0000313" key="2">
    <source>
        <dbReference type="EMBL" id="QHN76683.1"/>
    </source>
</evidence>
<sequence>MTTITTLVWWTERQTKTRTPPPKTHLKTGEISNPQTQKFWKLSVSNRIALNSWNKKLNINGKPKETFGRETRRRQRTSS</sequence>
<organism evidence="2 3">
    <name type="scientific">Arachis hypogaea</name>
    <name type="common">Peanut</name>
    <dbReference type="NCBI Taxonomy" id="3818"/>
    <lineage>
        <taxon>Eukaryota</taxon>
        <taxon>Viridiplantae</taxon>
        <taxon>Streptophyta</taxon>
        <taxon>Embryophyta</taxon>
        <taxon>Tracheophyta</taxon>
        <taxon>Spermatophyta</taxon>
        <taxon>Magnoliopsida</taxon>
        <taxon>eudicotyledons</taxon>
        <taxon>Gunneridae</taxon>
        <taxon>Pentapetalae</taxon>
        <taxon>rosids</taxon>
        <taxon>fabids</taxon>
        <taxon>Fabales</taxon>
        <taxon>Fabaceae</taxon>
        <taxon>Papilionoideae</taxon>
        <taxon>50 kb inversion clade</taxon>
        <taxon>dalbergioids sensu lato</taxon>
        <taxon>Dalbergieae</taxon>
        <taxon>Pterocarpus clade</taxon>
        <taxon>Arachis</taxon>
    </lineage>
</organism>
<evidence type="ECO:0000256" key="1">
    <source>
        <dbReference type="SAM" id="MobiDB-lite"/>
    </source>
</evidence>
<reference evidence="2 3" key="1">
    <citation type="submission" date="2020-01" db="EMBL/GenBank/DDBJ databases">
        <title>Genome sequence of Arachis hypogaea, cultivar Shitouqi.</title>
        <authorList>
            <person name="Zhuang W."/>
            <person name="Chen H."/>
            <person name="Varshney R."/>
            <person name="Wang D."/>
            <person name="Ming R."/>
        </authorList>
    </citation>
    <scope>NUCLEOTIDE SEQUENCE [LARGE SCALE GENOMIC DNA]</scope>
    <source>
        <tissue evidence="2">Young leaf</tissue>
    </source>
</reference>
<evidence type="ECO:0000313" key="3">
    <source>
        <dbReference type="Proteomes" id="UP000464620"/>
    </source>
</evidence>
<name>A0A6B9V5D5_ARAHY</name>